<dbReference type="STRING" id="1229908.NKOR_06450"/>
<dbReference type="Gene3D" id="3.20.20.70">
    <property type="entry name" value="Aldolase class I"/>
    <property type="match status" value="1"/>
</dbReference>
<dbReference type="InterPro" id="IPR002915">
    <property type="entry name" value="DeoC/FbaB/LacD_aldolase"/>
</dbReference>
<dbReference type="KEGG" id="nkr:NKOR_06450"/>
<keyword evidence="4" id="KW-1185">Reference proteome</keyword>
<dbReference type="CDD" id="cd00958">
    <property type="entry name" value="DhnA"/>
    <property type="match status" value="1"/>
</dbReference>
<evidence type="ECO:0000256" key="1">
    <source>
        <dbReference type="ARBA" id="ARBA00008116"/>
    </source>
</evidence>
<accession>K0B6Q1</accession>
<dbReference type="PANTHER" id="PTHR47916:SF1">
    <property type="entry name" value="3-HYDROXY-5-PHOSPHONOOXYPENTANE-2,4-DIONE THIOLASE"/>
    <property type="match status" value="1"/>
</dbReference>
<dbReference type="GO" id="GO:0004332">
    <property type="term" value="F:fructose-bisphosphate aldolase activity"/>
    <property type="evidence" value="ECO:0007669"/>
    <property type="project" value="InterPro"/>
</dbReference>
<dbReference type="InterPro" id="IPR050456">
    <property type="entry name" value="DeoC/FbaB_aldolase"/>
</dbReference>
<protein>
    <submittedName>
        <fullName evidence="3">Fructose-bisphosphate aldolase</fullName>
    </submittedName>
</protein>
<dbReference type="HOGENOM" id="CLU_057069_1_0_2"/>
<dbReference type="GeneID" id="13725321"/>
<dbReference type="SMART" id="SM01133">
    <property type="entry name" value="DeoC"/>
    <property type="match status" value="1"/>
</dbReference>
<dbReference type="PIRSF" id="PIRSF038992">
    <property type="entry name" value="Aldolase_Ia"/>
    <property type="match status" value="1"/>
</dbReference>
<feature type="region of interest" description="Disordered" evidence="2">
    <location>
        <begin position="260"/>
        <end position="314"/>
    </location>
</feature>
<dbReference type="PATRIC" id="fig|1229908.8.peg.1407"/>
<dbReference type="EMBL" id="CP003842">
    <property type="protein sequence ID" value="AFS81169.1"/>
    <property type="molecule type" value="Genomic_DNA"/>
</dbReference>
<evidence type="ECO:0000256" key="2">
    <source>
        <dbReference type="SAM" id="MobiDB-lite"/>
    </source>
</evidence>
<proteinExistence type="inferred from homology"/>
<dbReference type="PANTHER" id="PTHR47916">
    <property type="entry name" value="FRUCTOSE-BISPHOSPHATE ALDOLASE CLASS 1"/>
    <property type="match status" value="1"/>
</dbReference>
<dbReference type="SUPFAM" id="SSF51569">
    <property type="entry name" value="Aldolase"/>
    <property type="match status" value="1"/>
</dbReference>
<feature type="compositionally biased region" description="Polar residues" evidence="2">
    <location>
        <begin position="272"/>
        <end position="308"/>
    </location>
</feature>
<dbReference type="Pfam" id="PF01791">
    <property type="entry name" value="DeoC"/>
    <property type="match status" value="1"/>
</dbReference>
<evidence type="ECO:0000313" key="3">
    <source>
        <dbReference type="EMBL" id="AFS81169.1"/>
    </source>
</evidence>
<dbReference type="InterPro" id="IPR041720">
    <property type="entry name" value="FbaB-like"/>
</dbReference>
<sequence length="314" mass="34548">MDWGLKNRLSRIIKPHNNRALMLAVDHGYFLGPTEKLENPKKVIAPLLRHCDSLMLTRGVQRTSVPAETDTPMVLRVSGGSSIIGEDLSQEDITVSIQDAIRLNASALAMSIFVGSKYEYQTVVNLGKLVSEAEQYGIPVLAVTAVGKELGKDARYLSLACRMAAEQGAHIVKTYYCENFEKVVESCPVPIIVAGGKKIPERDALQLTYNSIKGGAVGVDMGRNIWQSEHPVAMIKAVRAIVHQNANVDQAFQLYKKLASERPNKKHKSKGNKPNQNKSKGNKPNQNKSKGNKPNQNKSKGNKPNQNKSEPKKN</sequence>
<reference evidence="3 4" key="1">
    <citation type="journal article" date="2012" name="J. Bacteriol.">
        <title>Draft Genome Sequence of an Ammonia-Oxidizing Archaeon, "Candidatus Nitrosopumilus koreensis" AR1, from Marine Sediment.</title>
        <authorList>
            <person name="Park S.J."/>
            <person name="Kim J.G."/>
            <person name="Jung M.Y."/>
            <person name="Kim S.J."/>
            <person name="Cha I.T."/>
            <person name="Kwon K."/>
            <person name="Lee J.H."/>
            <person name="Rhee S.K."/>
        </authorList>
    </citation>
    <scope>NUCLEOTIDE SEQUENCE [LARGE SCALE GENOMIC DNA]</scope>
    <source>
        <strain evidence="3 4">AR1</strain>
    </source>
</reference>
<name>K0B6Q1_9ARCH</name>
<dbReference type="AlphaFoldDB" id="K0B6Q1"/>
<dbReference type="RefSeq" id="WP_014963553.1">
    <property type="nucleotide sequence ID" value="NC_018655.1"/>
</dbReference>
<dbReference type="Proteomes" id="UP000006101">
    <property type="component" value="Chromosome"/>
</dbReference>
<evidence type="ECO:0000313" key="4">
    <source>
        <dbReference type="Proteomes" id="UP000006101"/>
    </source>
</evidence>
<organism evidence="3 4">
    <name type="scientific">Candidatus Nitrosopumilus koreensis AR1</name>
    <dbReference type="NCBI Taxonomy" id="1229908"/>
    <lineage>
        <taxon>Archaea</taxon>
        <taxon>Nitrososphaerota</taxon>
        <taxon>Nitrososphaeria</taxon>
        <taxon>Nitrosopumilales</taxon>
        <taxon>Nitrosopumilaceae</taxon>
        <taxon>Nitrosopumilus</taxon>
    </lineage>
</organism>
<comment type="similarity">
    <text evidence="1">Belongs to the DeoC/FbaB aldolase family.</text>
</comment>
<dbReference type="InterPro" id="IPR013785">
    <property type="entry name" value="Aldolase_TIM"/>
</dbReference>
<gene>
    <name evidence="3" type="ORF">NKOR_06450</name>
</gene>
<dbReference type="NCBIfam" id="NF006081">
    <property type="entry name" value="PRK08227.1"/>
    <property type="match status" value="1"/>
</dbReference>